<dbReference type="Proteomes" id="UP001244341">
    <property type="component" value="Chromosome 6b"/>
</dbReference>
<sequence length="177" mass="18055">MKVTGPGCVSHAQNPTGQMGVRMRKNRYEAFIAVPPFRYLYLGQHITAAEAARTRDTAMLAIFGPEAAAAHGSAWLSPGAAGSIAADEVAAMAAKLARKEQAASVMKLHGTYKVVVKAVPAAAAAANAAAQESGVAMAAKLAKKEQAASVMKLHGTYKVVVQAVPATAAAADAAAQE</sequence>
<evidence type="ECO:0000313" key="2">
    <source>
        <dbReference type="Proteomes" id="UP001244341"/>
    </source>
</evidence>
<protein>
    <recommendedName>
        <fullName evidence="3">AP2/ERF domain-containing protein</fullName>
    </recommendedName>
</protein>
<accession>A0ABY8U0Q1</accession>
<evidence type="ECO:0000313" key="1">
    <source>
        <dbReference type="EMBL" id="WIA15024.1"/>
    </source>
</evidence>
<gene>
    <name evidence="1" type="ORF">OEZ85_001725</name>
</gene>
<dbReference type="EMBL" id="CP126213">
    <property type="protein sequence ID" value="WIA15024.1"/>
    <property type="molecule type" value="Genomic_DNA"/>
</dbReference>
<keyword evidence="2" id="KW-1185">Reference proteome</keyword>
<reference evidence="1 2" key="1">
    <citation type="submission" date="2023-05" db="EMBL/GenBank/DDBJ databases">
        <title>A 100% complete, gapless, phased diploid assembly of the Scenedesmus obliquus UTEX 3031 genome.</title>
        <authorList>
            <person name="Biondi T.C."/>
            <person name="Hanschen E.R."/>
            <person name="Kwon T."/>
            <person name="Eng W."/>
            <person name="Kruse C.P.S."/>
            <person name="Koehler S.I."/>
            <person name="Kunde Y."/>
            <person name="Gleasner C.D."/>
            <person name="You Mak K.T."/>
            <person name="Polle J."/>
            <person name="Hovde B.T."/>
            <person name="Starkenburg S.R."/>
        </authorList>
    </citation>
    <scope>NUCLEOTIDE SEQUENCE [LARGE SCALE GENOMIC DNA]</scope>
    <source>
        <strain evidence="1 2">DOE0152z</strain>
    </source>
</reference>
<organism evidence="1 2">
    <name type="scientific">Tetradesmus obliquus</name>
    <name type="common">Green alga</name>
    <name type="synonym">Acutodesmus obliquus</name>
    <dbReference type="NCBI Taxonomy" id="3088"/>
    <lineage>
        <taxon>Eukaryota</taxon>
        <taxon>Viridiplantae</taxon>
        <taxon>Chlorophyta</taxon>
        <taxon>core chlorophytes</taxon>
        <taxon>Chlorophyceae</taxon>
        <taxon>CS clade</taxon>
        <taxon>Sphaeropleales</taxon>
        <taxon>Scenedesmaceae</taxon>
        <taxon>Tetradesmus</taxon>
    </lineage>
</organism>
<dbReference type="Gene3D" id="3.30.730.10">
    <property type="entry name" value="AP2/ERF domain"/>
    <property type="match status" value="1"/>
</dbReference>
<name>A0ABY8U0Q1_TETOB</name>
<dbReference type="InterPro" id="IPR036955">
    <property type="entry name" value="AP2/ERF_dom_sf"/>
</dbReference>
<proteinExistence type="predicted"/>
<evidence type="ECO:0008006" key="3">
    <source>
        <dbReference type="Google" id="ProtNLM"/>
    </source>
</evidence>